<evidence type="ECO:0000259" key="1">
    <source>
        <dbReference type="PROSITE" id="PS51233"/>
    </source>
</evidence>
<dbReference type="Proteomes" id="UP001608902">
    <property type="component" value="Unassembled WGS sequence"/>
</dbReference>
<dbReference type="SMART" id="SM00216">
    <property type="entry name" value="VWD"/>
    <property type="match status" value="1"/>
</dbReference>
<comment type="caution">
    <text evidence="2">The sequence shown here is derived from an EMBL/GenBank/DDBJ whole genome shotgun (WGS) entry which is preliminary data.</text>
</comment>
<feature type="domain" description="VWFD" evidence="1">
    <location>
        <begin position="625"/>
        <end position="799"/>
    </location>
</feature>
<dbReference type="PANTHER" id="PTHR37860">
    <property type="entry name" value="AGAP008810-PA"/>
    <property type="match status" value="1"/>
</dbReference>
<dbReference type="PANTHER" id="PTHR37860:SF2">
    <property type="entry name" value="VITELLOGENIN DOMAIN-CONTAINING PROTEIN"/>
    <property type="match status" value="1"/>
</dbReference>
<proteinExistence type="predicted"/>
<reference evidence="2 3" key="1">
    <citation type="submission" date="2024-08" db="EMBL/GenBank/DDBJ databases">
        <title>Gnathostoma spinigerum genome.</title>
        <authorList>
            <person name="Gonzalez-Bertolin B."/>
            <person name="Monzon S."/>
            <person name="Zaballos A."/>
            <person name="Jimenez P."/>
            <person name="Dekumyoy P."/>
            <person name="Varona S."/>
            <person name="Cuesta I."/>
            <person name="Sumanam S."/>
            <person name="Adisakwattana P."/>
            <person name="Gasser R.B."/>
            <person name="Hernandez-Gonzalez A."/>
            <person name="Young N.D."/>
            <person name="Perteguer M.J."/>
        </authorList>
    </citation>
    <scope>NUCLEOTIDE SEQUENCE [LARGE SCALE GENOMIC DNA]</scope>
    <source>
        <strain evidence="2">AL3</strain>
        <tissue evidence="2">Liver</tissue>
    </source>
</reference>
<evidence type="ECO:0000313" key="2">
    <source>
        <dbReference type="EMBL" id="MFH4975773.1"/>
    </source>
</evidence>
<protein>
    <recommendedName>
        <fullName evidence="1">VWFD domain-containing protein</fullName>
    </recommendedName>
</protein>
<dbReference type="EMBL" id="JBGFUD010001115">
    <property type="protein sequence ID" value="MFH4975773.1"/>
    <property type="molecule type" value="Genomic_DNA"/>
</dbReference>
<accession>A0ABD6E6P2</accession>
<dbReference type="InterPro" id="IPR001846">
    <property type="entry name" value="VWF_type-D"/>
</dbReference>
<dbReference type="AlphaFoldDB" id="A0ABD6E6P2"/>
<sequence>MSVDRRPNHFLWKGTFTDPALQSPIKVLIEGTRTGTDEFNYGVELKSEFDYSGQPNKIMRKSLKITRSQQPPHGQAQEVKFDSEFKATANGIDISAHANVHRKLIGEMLLPLDVEIALTSKDLRGRSVTYGVNMNSDAASFTEVKATTPTRVLRARADRIGDNHLKLAFFKDGARPTTTGEIRYDKHGIEIQLKDETTGDVNVHASALMPNDYNAEIEVWHTEHRRKVMDARLSADIDDENMLTLSAYARPEIREDIKKKAKETASDVANPRVNTLVKDVILPVAIAHKNNLNDVRATLHKFISELANEHRDFAKDFGPDYEALVDHAKEQYELLEESVALVYDTIHQMFENMAEAASGSTIAHQFRGGHLGRDLSRSFAEAMRPISDFFNTLSRQSDETLRELRSSIRSLEHTLKIDELRASYQDFMRKFDQLDIIHDILQWLRVKSRAYNLPDVERAVHDIERNRHLYESKVQKMWRGLKDVMLDKMFVSILTSGTTGILDPLATEPLDDAKIRFAWYNVVQYLRGHTTIEQLSRTLWEKYIPRIDRKPDGEISVVIALPVRVSLVELVDLAHPNRLIAMGEDAFDDITSLLTSHPYKGHIDSIHTFKRHSFHPMQFSGPFESIGYVVYSEYFITFDGVVYRIEDGCDAILAGDLVNKKFVISASFDRSHRPSLNSIKLEFRGEEYVLYKDGRVMLQRSDHGLPWQQVDSMDGTALVSVVRDEDWTTLKTYDGIKVSCNRKRDICAIVVPPRMYGKSDGMLGSNDNEPENDFVFHDSHGHRQGVIDIGKYSIRGGCRSGSTLSEYKKNDDCDAIFDSTFSPLRRCFGQVNAFPILKLCGASGDTCLASSTYVFACSHAHTSIDLPEKCYECADALKVGEEKEVNHPVQGHDVVFVVEERKCMQEAKDKIAEVARGIASQQRDVSFGWIGFGGEGAHNEPHLQYERASARLDMNSIMQIVRSHSFEPASGIESPNICPLKAVKYAIEHYPFRLAVSKSIILVECSSCDTASHPSSDVSNELEAQGIKMHILTTHKLETTTEKKTAVIDVETRKSLKSPSNVCTNTALDSSGAIFNLKHGTQAAARKIQPRGSNNCNKCYCEVDGLSTHNICQPCESSEHASRRIPSRHHHERGPLSDEIRLDAAFF</sequence>
<evidence type="ECO:0000313" key="3">
    <source>
        <dbReference type="Proteomes" id="UP001608902"/>
    </source>
</evidence>
<dbReference type="PROSITE" id="PS51233">
    <property type="entry name" value="VWFD"/>
    <property type="match status" value="1"/>
</dbReference>
<organism evidence="2 3">
    <name type="scientific">Gnathostoma spinigerum</name>
    <dbReference type="NCBI Taxonomy" id="75299"/>
    <lineage>
        <taxon>Eukaryota</taxon>
        <taxon>Metazoa</taxon>
        <taxon>Ecdysozoa</taxon>
        <taxon>Nematoda</taxon>
        <taxon>Chromadorea</taxon>
        <taxon>Rhabditida</taxon>
        <taxon>Spirurina</taxon>
        <taxon>Gnathostomatomorpha</taxon>
        <taxon>Gnathostomatoidea</taxon>
        <taxon>Gnathostomatidae</taxon>
        <taxon>Gnathostoma</taxon>
    </lineage>
</organism>
<keyword evidence="3" id="KW-1185">Reference proteome</keyword>
<dbReference type="Pfam" id="PF00094">
    <property type="entry name" value="VWD"/>
    <property type="match status" value="1"/>
</dbReference>
<name>A0ABD6E6P2_9BILA</name>
<gene>
    <name evidence="2" type="ORF">AB6A40_002482</name>
</gene>